<feature type="compositionally biased region" description="Basic and acidic residues" evidence="1">
    <location>
        <begin position="41"/>
        <end position="51"/>
    </location>
</feature>
<reference evidence="2 3" key="1">
    <citation type="submission" date="2023-03" db="EMBL/GenBank/DDBJ databases">
        <title>Genome insight into feeding habits of ladybird beetles.</title>
        <authorList>
            <person name="Li H.-S."/>
            <person name="Huang Y.-H."/>
            <person name="Pang H."/>
        </authorList>
    </citation>
    <scope>NUCLEOTIDE SEQUENCE [LARGE SCALE GENOMIC DNA]</scope>
    <source>
        <strain evidence="2">SYSU_2023b</strain>
        <tissue evidence="2">Whole body</tissue>
    </source>
</reference>
<evidence type="ECO:0000256" key="1">
    <source>
        <dbReference type="SAM" id="MobiDB-lite"/>
    </source>
</evidence>
<protein>
    <submittedName>
        <fullName evidence="2">Uncharacterized protein</fullName>
    </submittedName>
</protein>
<proteinExistence type="predicted"/>
<feature type="compositionally biased region" description="Basic and acidic residues" evidence="1">
    <location>
        <begin position="59"/>
        <end position="85"/>
    </location>
</feature>
<feature type="region of interest" description="Disordered" evidence="1">
    <location>
        <begin position="17"/>
        <end position="85"/>
    </location>
</feature>
<sequence>MSVCWCVEAVRTWKARESQAACDTATRGQRPATHASAVAARGREGQSETKTDLGGGADRASEQGETRRPRDSEAEPRPQRGARGEEWRRIFCEQCDITAKTMYRCPKNTKRGSRLGICWNGSRSTLLIIRRIITQN</sequence>
<dbReference type="Proteomes" id="UP001431783">
    <property type="component" value="Unassembled WGS sequence"/>
</dbReference>
<gene>
    <name evidence="2" type="ORF">WA026_012009</name>
</gene>
<evidence type="ECO:0000313" key="3">
    <source>
        <dbReference type="Proteomes" id="UP001431783"/>
    </source>
</evidence>
<comment type="caution">
    <text evidence="2">The sequence shown here is derived from an EMBL/GenBank/DDBJ whole genome shotgun (WGS) entry which is preliminary data.</text>
</comment>
<evidence type="ECO:0000313" key="2">
    <source>
        <dbReference type="EMBL" id="KAK9890650.1"/>
    </source>
</evidence>
<keyword evidence="3" id="KW-1185">Reference proteome</keyword>
<organism evidence="2 3">
    <name type="scientific">Henosepilachna vigintioctopunctata</name>
    <dbReference type="NCBI Taxonomy" id="420089"/>
    <lineage>
        <taxon>Eukaryota</taxon>
        <taxon>Metazoa</taxon>
        <taxon>Ecdysozoa</taxon>
        <taxon>Arthropoda</taxon>
        <taxon>Hexapoda</taxon>
        <taxon>Insecta</taxon>
        <taxon>Pterygota</taxon>
        <taxon>Neoptera</taxon>
        <taxon>Endopterygota</taxon>
        <taxon>Coleoptera</taxon>
        <taxon>Polyphaga</taxon>
        <taxon>Cucujiformia</taxon>
        <taxon>Coccinelloidea</taxon>
        <taxon>Coccinellidae</taxon>
        <taxon>Epilachninae</taxon>
        <taxon>Epilachnini</taxon>
        <taxon>Henosepilachna</taxon>
    </lineage>
</organism>
<dbReference type="EMBL" id="JARQZJ010000126">
    <property type="protein sequence ID" value="KAK9890650.1"/>
    <property type="molecule type" value="Genomic_DNA"/>
</dbReference>
<accession>A0AAW1V7J4</accession>
<name>A0AAW1V7J4_9CUCU</name>
<dbReference type="AlphaFoldDB" id="A0AAW1V7J4"/>